<sequence>MRPILSSALLVTIVAISGCGRINNNEDAEFPKVIPIGSLSNTFFVPSLNNDAPSTGNVIYTPVFLFAWNELRQALGGTFTMEKADKMLQEADTTTLFKSALTPGEYETKVNADDGAVQLSAYFKKALPFIETMDTVDKGQPFAFYGYPIKAFGMLHYNEKIAAQIAILYYRTNDHFIIKITPKDQAQEVILAKGLTNERTLAGLLAETDKLIKVGAAEQKSKMKEDKYRLNPIDQVVIPVLRFNLEKDYTDFAGTLLHHSKKTNTLLSATQRTAFVLDEHGAKVESEVTVSTDSMPDINIRRPDLSKLLWFDKPFVVILRKTGISQPYLMMKIENTELMVKR</sequence>
<reference evidence="1 2" key="1">
    <citation type="submission" date="2018-01" db="EMBL/GenBank/DDBJ databases">
        <title>A novel member of the phylum Bacteroidetes isolated from glacier ice.</title>
        <authorList>
            <person name="Liu Q."/>
            <person name="Xin Y.-H."/>
        </authorList>
    </citation>
    <scope>NUCLEOTIDE SEQUENCE [LARGE SCALE GENOMIC DNA]</scope>
    <source>
        <strain evidence="1 2">RB1R16</strain>
    </source>
</reference>
<dbReference type="EMBL" id="PPSL01000003">
    <property type="protein sequence ID" value="PQJ10696.1"/>
    <property type="molecule type" value="Genomic_DNA"/>
</dbReference>
<protein>
    <recommendedName>
        <fullName evidence="3">Serpin domain-containing protein</fullName>
    </recommendedName>
</protein>
<comment type="caution">
    <text evidence="1">The sequence shown here is derived from an EMBL/GenBank/DDBJ whole genome shotgun (WGS) entry which is preliminary data.</text>
</comment>
<dbReference type="PROSITE" id="PS51257">
    <property type="entry name" value="PROKAR_LIPOPROTEIN"/>
    <property type="match status" value="1"/>
</dbReference>
<dbReference type="RefSeq" id="WP_105039424.1">
    <property type="nucleotide sequence ID" value="NZ_PPSL01000003.1"/>
</dbReference>
<proteinExistence type="predicted"/>
<dbReference type="OrthoDB" id="1953107at2"/>
<evidence type="ECO:0000313" key="1">
    <source>
        <dbReference type="EMBL" id="PQJ10696.1"/>
    </source>
</evidence>
<accession>A0A2S7SVY8</accession>
<gene>
    <name evidence="1" type="ORF">CJD36_012040</name>
</gene>
<evidence type="ECO:0000313" key="2">
    <source>
        <dbReference type="Proteomes" id="UP000239872"/>
    </source>
</evidence>
<evidence type="ECO:0008006" key="3">
    <source>
        <dbReference type="Google" id="ProtNLM"/>
    </source>
</evidence>
<name>A0A2S7SVY8_9BACT</name>
<dbReference type="AlphaFoldDB" id="A0A2S7SVY8"/>
<dbReference type="Proteomes" id="UP000239872">
    <property type="component" value="Unassembled WGS sequence"/>
</dbReference>
<keyword evidence="2" id="KW-1185">Reference proteome</keyword>
<organism evidence="1 2">
    <name type="scientific">Flavipsychrobacter stenotrophus</name>
    <dbReference type="NCBI Taxonomy" id="2077091"/>
    <lineage>
        <taxon>Bacteria</taxon>
        <taxon>Pseudomonadati</taxon>
        <taxon>Bacteroidota</taxon>
        <taxon>Chitinophagia</taxon>
        <taxon>Chitinophagales</taxon>
        <taxon>Chitinophagaceae</taxon>
        <taxon>Flavipsychrobacter</taxon>
    </lineage>
</organism>